<evidence type="ECO:0000256" key="13">
    <source>
        <dbReference type="PIRSR" id="PIRSR016308-3"/>
    </source>
</evidence>
<feature type="domain" description="UBA" evidence="17">
    <location>
        <begin position="621"/>
        <end position="664"/>
    </location>
</feature>
<accession>A0A2A2K1E8</accession>
<evidence type="ECO:0000256" key="7">
    <source>
        <dbReference type="ARBA" id="ARBA00022786"/>
    </source>
</evidence>
<keyword evidence="6 14" id="KW-0863">Zinc-finger</keyword>
<dbReference type="PROSITE" id="PS50271">
    <property type="entry name" value="ZF_UBP"/>
    <property type="match status" value="1"/>
</dbReference>
<feature type="compositionally biased region" description="Basic and acidic residues" evidence="16">
    <location>
        <begin position="753"/>
        <end position="770"/>
    </location>
</feature>
<keyword evidence="9 11" id="KW-0788">Thiol protease</keyword>
<sequence>MISAVTISDESVVEVTKAISSGTAENGVVVPTPETRVFKDQCTYCFHTPFFAGGLFVCLASYECVCIRHLKAFNQLTGNNVFLQIESHKISSDGNSGKTNKESEGGESDKDKDKGGEPINKISRLAIDQEKIEIKDKYSLISVAGDAVKRCELSDDLDGNLLKACQFVRDATSAERLQLLQQTGDAWDGEAKIISKHSNTLHQVEGKTVPSSGWKCETENCDLTENLWLNLSDGSIRCGRSQYIADGKKCAGNGHMQSYYDKTRFPLAVKLGTITRNLDVADVYSYDECSNVLDTNLERHLLHFGLDPATLEKTEKSTIEMELDINQKWEWAACQEDGVNLEAKYGPGYTGLINLGNSCYMNSVIQTLLMVPEFRDRYGKDVVQLTRYMPFDVIHNDFNAQTTKLVHNMLSGDYALEGSDHNGIKPVQFKRIVAGNHPEFSTGRQQDAEEFLRYLLDKIMDHTQNGETDPGSAIRFKVEDRFEDNSSHKVRYTINEECVLRLPMNTANRDPTPDRPDRQVIQMEACFEEAFGNHDIEGYKSPVTGEVKGAKKRTRMVTFPDFLVLQMEKFTLTEAGELKKKDIEVQVHETIDLSMYKAMGIQNDEELLPEGADEPIMKLPSFDPAIVQQLVDMGFSENAATKAAIEAKKANAGAENATEWIMVHMDDHDLNAPPVPIAFDPKTNKPLPPEENKAGTGGSATHQSEVNQTYLETICSLGFTEHQARYALRKHAQLEVATDWLFNNGHEVPPEEEEKRPGTEKQEHSGDTRDAQTTSRPPKTYRDGEGQYELAGFISHIGRSPHAGHYVAHIRKEGNWVLFNDEKVALSQQPPMSLAYLYLYRRVDAPTP</sequence>
<dbReference type="GO" id="GO:0006508">
    <property type="term" value="P:proteolysis"/>
    <property type="evidence" value="ECO:0007669"/>
    <property type="project" value="UniProtKB-KW"/>
</dbReference>
<evidence type="ECO:0000256" key="6">
    <source>
        <dbReference type="ARBA" id="ARBA00022771"/>
    </source>
</evidence>
<name>A0A2A2K1E8_9BILA</name>
<keyword evidence="10 11" id="KW-0862">Zinc</keyword>
<dbReference type="InterPro" id="IPR018200">
    <property type="entry name" value="USP_CS"/>
</dbReference>
<dbReference type="AlphaFoldDB" id="A0A2A2K1E8"/>
<dbReference type="GO" id="GO:0008270">
    <property type="term" value="F:zinc ion binding"/>
    <property type="evidence" value="ECO:0007669"/>
    <property type="project" value="UniProtKB-UniRule"/>
</dbReference>
<feature type="compositionally biased region" description="Basic and acidic residues" evidence="16">
    <location>
        <begin position="99"/>
        <end position="116"/>
    </location>
</feature>
<dbReference type="STRING" id="2018661.A0A2A2K1E8"/>
<organism evidence="20 21">
    <name type="scientific">Diploscapter pachys</name>
    <dbReference type="NCBI Taxonomy" id="2018661"/>
    <lineage>
        <taxon>Eukaryota</taxon>
        <taxon>Metazoa</taxon>
        <taxon>Ecdysozoa</taxon>
        <taxon>Nematoda</taxon>
        <taxon>Chromadorea</taxon>
        <taxon>Rhabditida</taxon>
        <taxon>Rhabditina</taxon>
        <taxon>Rhabditomorpha</taxon>
        <taxon>Rhabditoidea</taxon>
        <taxon>Rhabditidae</taxon>
        <taxon>Diploscapter</taxon>
    </lineage>
</organism>
<dbReference type="InterPro" id="IPR041432">
    <property type="entry name" value="UBP13_Znf-UBP_var"/>
</dbReference>
<dbReference type="InterPro" id="IPR013083">
    <property type="entry name" value="Znf_RING/FYVE/PHD"/>
</dbReference>
<feature type="active site" description="Nucleophile" evidence="12">
    <location>
        <position position="359"/>
    </location>
</feature>
<dbReference type="InterPro" id="IPR001607">
    <property type="entry name" value="Znf_UBP"/>
</dbReference>
<feature type="region of interest" description="Disordered" evidence="16">
    <location>
        <begin position="90"/>
        <end position="120"/>
    </location>
</feature>
<feature type="binding site" evidence="13">
    <location>
        <position position="216"/>
    </location>
    <ligand>
        <name>Zn(2+)</name>
        <dbReference type="ChEBI" id="CHEBI:29105"/>
    </ligand>
</feature>
<feature type="region of interest" description="Disordered" evidence="16">
    <location>
        <begin position="672"/>
        <end position="703"/>
    </location>
</feature>
<dbReference type="Pfam" id="PF00443">
    <property type="entry name" value="UCH"/>
    <property type="match status" value="1"/>
</dbReference>
<evidence type="ECO:0000259" key="17">
    <source>
        <dbReference type="PROSITE" id="PS50030"/>
    </source>
</evidence>
<keyword evidence="21" id="KW-1185">Reference proteome</keyword>
<dbReference type="InterPro" id="IPR001394">
    <property type="entry name" value="Peptidase_C19_UCH"/>
</dbReference>
<evidence type="ECO:0000256" key="10">
    <source>
        <dbReference type="ARBA" id="ARBA00022833"/>
    </source>
</evidence>
<dbReference type="PANTHER" id="PTHR24006:SF664">
    <property type="entry name" value="UBIQUITIN CARBOXYL-TERMINAL HYDROLASE"/>
    <property type="match status" value="1"/>
</dbReference>
<keyword evidence="7 11" id="KW-0833">Ubl conjugation pathway</keyword>
<comment type="caution">
    <text evidence="20">The sequence shown here is derived from an EMBL/GenBank/DDBJ whole genome shotgun (WGS) entry which is preliminary data.</text>
</comment>
<dbReference type="PROSITE" id="PS50235">
    <property type="entry name" value="USP_3"/>
    <property type="match status" value="1"/>
</dbReference>
<keyword evidence="3 11" id="KW-0645">Protease</keyword>
<keyword evidence="8 11" id="KW-0378">Hydrolase</keyword>
<dbReference type="GO" id="GO:0005829">
    <property type="term" value="C:cytosol"/>
    <property type="evidence" value="ECO:0007669"/>
    <property type="project" value="TreeGrafter"/>
</dbReference>
<dbReference type="SUPFAM" id="SSF57850">
    <property type="entry name" value="RING/U-box"/>
    <property type="match status" value="1"/>
</dbReference>
<feature type="domain" description="UBP-type" evidence="19">
    <location>
        <begin position="193"/>
        <end position="308"/>
    </location>
</feature>
<keyword evidence="5" id="KW-0677">Repeat</keyword>
<dbReference type="SUPFAM" id="SSF46934">
    <property type="entry name" value="UBA-like"/>
    <property type="match status" value="1"/>
</dbReference>
<evidence type="ECO:0000256" key="1">
    <source>
        <dbReference type="ARBA" id="ARBA00000707"/>
    </source>
</evidence>
<evidence type="ECO:0000259" key="18">
    <source>
        <dbReference type="PROSITE" id="PS50235"/>
    </source>
</evidence>
<dbReference type="InterPro" id="IPR009060">
    <property type="entry name" value="UBA-like_sf"/>
</dbReference>
<protein>
    <recommendedName>
        <fullName evidence="11 15">Ubiquitin carboxyl-terminal hydrolase</fullName>
        <ecNumber evidence="11 15">3.4.19.12</ecNumber>
    </recommendedName>
</protein>
<dbReference type="PROSITE" id="PS50030">
    <property type="entry name" value="UBA"/>
    <property type="match status" value="2"/>
</dbReference>
<dbReference type="InterPro" id="IPR015940">
    <property type="entry name" value="UBA"/>
</dbReference>
<dbReference type="Proteomes" id="UP000218231">
    <property type="component" value="Unassembled WGS sequence"/>
</dbReference>
<evidence type="ECO:0000256" key="2">
    <source>
        <dbReference type="ARBA" id="ARBA00009085"/>
    </source>
</evidence>
<dbReference type="Gene3D" id="3.30.40.10">
    <property type="entry name" value="Zinc/RING finger domain, C3HC4 (zinc finger)"/>
    <property type="match status" value="2"/>
</dbReference>
<dbReference type="GO" id="GO:0005634">
    <property type="term" value="C:nucleus"/>
    <property type="evidence" value="ECO:0007669"/>
    <property type="project" value="TreeGrafter"/>
</dbReference>
<feature type="domain" description="UBA" evidence="17">
    <location>
        <begin position="705"/>
        <end position="744"/>
    </location>
</feature>
<dbReference type="Pfam" id="PF17807">
    <property type="entry name" value="zf-UBP_var"/>
    <property type="match status" value="1"/>
</dbReference>
<dbReference type="Pfam" id="PF00627">
    <property type="entry name" value="UBA"/>
    <property type="match status" value="2"/>
</dbReference>
<evidence type="ECO:0000256" key="8">
    <source>
        <dbReference type="ARBA" id="ARBA00022801"/>
    </source>
</evidence>
<dbReference type="InterPro" id="IPR016652">
    <property type="entry name" value="Ubiquitinyl_hydrolase"/>
</dbReference>
<keyword evidence="4 11" id="KW-0479">Metal-binding</keyword>
<dbReference type="OrthoDB" id="361536at2759"/>
<feature type="binding site" evidence="13">
    <location>
        <position position="238"/>
    </location>
    <ligand>
        <name>Zn(2+)</name>
        <dbReference type="ChEBI" id="CHEBI:29105"/>
    </ligand>
</feature>
<evidence type="ECO:0000313" key="21">
    <source>
        <dbReference type="Proteomes" id="UP000218231"/>
    </source>
</evidence>
<evidence type="ECO:0000313" key="20">
    <source>
        <dbReference type="EMBL" id="PAV67755.1"/>
    </source>
</evidence>
<evidence type="ECO:0000259" key="19">
    <source>
        <dbReference type="PROSITE" id="PS50271"/>
    </source>
</evidence>
<evidence type="ECO:0000256" key="5">
    <source>
        <dbReference type="ARBA" id="ARBA00022737"/>
    </source>
</evidence>
<feature type="region of interest" description="Disordered" evidence="16">
    <location>
        <begin position="744"/>
        <end position="784"/>
    </location>
</feature>
<evidence type="ECO:0000256" key="4">
    <source>
        <dbReference type="ARBA" id="ARBA00022723"/>
    </source>
</evidence>
<feature type="binding site" evidence="13">
    <location>
        <position position="255"/>
    </location>
    <ligand>
        <name>Zn(2+)</name>
        <dbReference type="ChEBI" id="CHEBI:29105"/>
    </ligand>
</feature>
<feature type="active site" description="Proton acceptor" evidence="12">
    <location>
        <position position="805"/>
    </location>
</feature>
<comment type="similarity">
    <text evidence="2 11 15">Belongs to the peptidase C19 family.</text>
</comment>
<evidence type="ECO:0000256" key="11">
    <source>
        <dbReference type="PIRNR" id="PIRNR016308"/>
    </source>
</evidence>
<dbReference type="PROSITE" id="PS00973">
    <property type="entry name" value="USP_2"/>
    <property type="match status" value="1"/>
</dbReference>
<dbReference type="Gene3D" id="1.10.8.10">
    <property type="entry name" value="DNA helicase RuvA subunit, C-terminal domain"/>
    <property type="match status" value="2"/>
</dbReference>
<dbReference type="CDD" id="cd14294">
    <property type="entry name" value="UBA1_UBP5_like"/>
    <property type="match status" value="1"/>
</dbReference>
<proteinExistence type="inferred from homology"/>
<feature type="binding site" evidence="13">
    <location>
        <position position="221"/>
    </location>
    <ligand>
        <name>Zn(2+)</name>
        <dbReference type="ChEBI" id="CHEBI:29105"/>
    </ligand>
</feature>
<dbReference type="InterPro" id="IPR038765">
    <property type="entry name" value="Papain-like_cys_pep_sf"/>
</dbReference>
<dbReference type="SUPFAM" id="SSF54001">
    <property type="entry name" value="Cysteine proteinases"/>
    <property type="match status" value="1"/>
</dbReference>
<feature type="domain" description="USP" evidence="18">
    <location>
        <begin position="350"/>
        <end position="843"/>
    </location>
</feature>
<dbReference type="InterPro" id="IPR028889">
    <property type="entry name" value="USP"/>
</dbReference>
<dbReference type="Gene3D" id="3.90.70.10">
    <property type="entry name" value="Cysteine proteinases"/>
    <property type="match status" value="2"/>
</dbReference>
<dbReference type="SMART" id="SM00290">
    <property type="entry name" value="ZnF_UBP"/>
    <property type="match status" value="1"/>
</dbReference>
<dbReference type="InterPro" id="IPR050164">
    <property type="entry name" value="Peptidase_C19"/>
</dbReference>
<evidence type="ECO:0000256" key="9">
    <source>
        <dbReference type="ARBA" id="ARBA00022807"/>
    </source>
</evidence>
<reference evidence="20 21" key="1">
    <citation type="journal article" date="2017" name="Curr. Biol.">
        <title>Genome architecture and evolution of a unichromosomal asexual nematode.</title>
        <authorList>
            <person name="Fradin H."/>
            <person name="Zegar C."/>
            <person name="Gutwein M."/>
            <person name="Lucas J."/>
            <person name="Kovtun M."/>
            <person name="Corcoran D."/>
            <person name="Baugh L.R."/>
            <person name="Kiontke K."/>
            <person name="Gunsalus K."/>
            <person name="Fitch D.H."/>
            <person name="Piano F."/>
        </authorList>
    </citation>
    <scope>NUCLEOTIDE SEQUENCE [LARGE SCALE GENOMIC DNA]</scope>
    <source>
        <strain evidence="20">PF1309</strain>
    </source>
</reference>
<dbReference type="SMART" id="SM00165">
    <property type="entry name" value="UBA"/>
    <property type="match status" value="2"/>
</dbReference>
<dbReference type="GO" id="GO:0004843">
    <property type="term" value="F:cysteine-type deubiquitinase activity"/>
    <property type="evidence" value="ECO:0007669"/>
    <property type="project" value="UniProtKB-UniRule"/>
</dbReference>
<dbReference type="EMBL" id="LIAE01009884">
    <property type="protein sequence ID" value="PAV67755.1"/>
    <property type="molecule type" value="Genomic_DNA"/>
</dbReference>
<dbReference type="EC" id="3.4.19.12" evidence="11 15"/>
<evidence type="ECO:0000256" key="14">
    <source>
        <dbReference type="PROSITE-ProRule" id="PRU00502"/>
    </source>
</evidence>
<evidence type="ECO:0000256" key="16">
    <source>
        <dbReference type="SAM" id="MobiDB-lite"/>
    </source>
</evidence>
<evidence type="ECO:0000256" key="3">
    <source>
        <dbReference type="ARBA" id="ARBA00022670"/>
    </source>
</evidence>
<evidence type="ECO:0000256" key="15">
    <source>
        <dbReference type="RuleBase" id="RU366025"/>
    </source>
</evidence>
<dbReference type="PROSITE" id="PS00972">
    <property type="entry name" value="USP_1"/>
    <property type="match status" value="1"/>
</dbReference>
<dbReference type="PANTHER" id="PTHR24006">
    <property type="entry name" value="UBIQUITIN CARBOXYL-TERMINAL HYDROLASE"/>
    <property type="match status" value="1"/>
</dbReference>
<dbReference type="PIRSF" id="PIRSF016308">
    <property type="entry name" value="UBP"/>
    <property type="match status" value="1"/>
</dbReference>
<comment type="catalytic activity">
    <reaction evidence="1 11 15">
        <text>Thiol-dependent hydrolysis of ester, thioester, amide, peptide and isopeptide bonds formed by the C-terminal Gly of ubiquitin (a 76-residue protein attached to proteins as an intracellular targeting signal).</text>
        <dbReference type="EC" id="3.4.19.12"/>
    </reaction>
</comment>
<gene>
    <name evidence="20" type="ORF">WR25_04252</name>
</gene>
<dbReference type="Pfam" id="PF02148">
    <property type="entry name" value="zf-UBP"/>
    <property type="match status" value="1"/>
</dbReference>
<evidence type="ECO:0000256" key="12">
    <source>
        <dbReference type="PIRSR" id="PIRSR016308-1"/>
    </source>
</evidence>
<dbReference type="GO" id="GO:0016579">
    <property type="term" value="P:protein deubiquitination"/>
    <property type="evidence" value="ECO:0007669"/>
    <property type="project" value="InterPro"/>
</dbReference>